<accession>A0ABZ1GWA2</accession>
<evidence type="ECO:0000313" key="4">
    <source>
        <dbReference type="EMBL" id="WSD10447.1"/>
    </source>
</evidence>
<dbReference type="InterPro" id="IPR047183">
    <property type="entry name" value="GDO-like"/>
</dbReference>
<dbReference type="Gene3D" id="2.60.120.10">
    <property type="entry name" value="Jelly Rolls"/>
    <property type="match status" value="1"/>
</dbReference>
<feature type="domain" description="Cupin type-2" evidence="3">
    <location>
        <begin position="101"/>
        <end position="166"/>
    </location>
</feature>
<reference evidence="4 5" key="1">
    <citation type="submission" date="2022-10" db="EMBL/GenBank/DDBJ databases">
        <title>The complete genomes of actinobacterial strains from the NBC collection.</title>
        <authorList>
            <person name="Joergensen T.S."/>
            <person name="Alvarez Arevalo M."/>
            <person name="Sterndorff E.B."/>
            <person name="Faurdal D."/>
            <person name="Vuksanovic O."/>
            <person name="Mourched A.-S."/>
            <person name="Charusanti P."/>
            <person name="Shaw S."/>
            <person name="Blin K."/>
            <person name="Weber T."/>
        </authorList>
    </citation>
    <scope>NUCLEOTIDE SEQUENCE [LARGE SCALE GENOMIC DNA]</scope>
    <source>
        <strain evidence="4 5">NBC 01753</strain>
    </source>
</reference>
<name>A0ABZ1GWA2_9ACTN</name>
<keyword evidence="1" id="KW-0223">Dioxygenase</keyword>
<keyword evidence="5" id="KW-1185">Reference proteome</keyword>
<keyword evidence="2" id="KW-0560">Oxidoreductase</keyword>
<dbReference type="InterPro" id="IPR013096">
    <property type="entry name" value="Cupin_2"/>
</dbReference>
<dbReference type="CDD" id="cd02216">
    <property type="entry name" value="cupin_GDO-like_N"/>
    <property type="match status" value="1"/>
</dbReference>
<sequence length="353" mass="39226">MTTVENRTDSLADSPADSPADFYERLAGAHVVPLWRVPGTDAPEPEPAEVPHVWRWRELIPLMEEAGRTIDLGSEAERRALNGVNPARQWGTTHTMVAGYQLVLPGEEATAHRHTPAAVRLMLAGRGHTTVEGEPVLMEPGDLVLTPGWNWHDHRNAGDEPMIWLDGLDVPFVRGLNAQFYEDYEDKRMQPARVAEDDSVARYGAGIVPAGPRTGRAHSPLMKYSYAATLESLERLRESEGDPEHGVTVEYTDPQTGGPVMPTLGCAAQLLPAGRRTRRRRHTSSTVFCVTRGSGHSVIGGRRYDWEQNDFFVVPSWTWYEHVAADGSPDVTLFAMSDRPMLEPFGLYREQLA</sequence>
<evidence type="ECO:0000256" key="1">
    <source>
        <dbReference type="ARBA" id="ARBA00022964"/>
    </source>
</evidence>
<dbReference type="Proteomes" id="UP001335325">
    <property type="component" value="Chromosome"/>
</dbReference>
<dbReference type="EMBL" id="CP109134">
    <property type="protein sequence ID" value="WSD10447.1"/>
    <property type="molecule type" value="Genomic_DNA"/>
</dbReference>
<feature type="domain" description="Cupin type-2" evidence="3">
    <location>
        <begin position="271"/>
        <end position="328"/>
    </location>
</feature>
<dbReference type="SUPFAM" id="SSF51182">
    <property type="entry name" value="RmlC-like cupins"/>
    <property type="match status" value="1"/>
</dbReference>
<organism evidence="4 5">
    <name type="scientific">Streptomyces hirsutus</name>
    <dbReference type="NCBI Taxonomy" id="35620"/>
    <lineage>
        <taxon>Bacteria</taxon>
        <taxon>Bacillati</taxon>
        <taxon>Actinomycetota</taxon>
        <taxon>Actinomycetes</taxon>
        <taxon>Kitasatosporales</taxon>
        <taxon>Streptomycetaceae</taxon>
        <taxon>Streptomyces</taxon>
    </lineage>
</organism>
<evidence type="ECO:0000313" key="5">
    <source>
        <dbReference type="Proteomes" id="UP001335325"/>
    </source>
</evidence>
<dbReference type="PANTHER" id="PTHR41517:SF1">
    <property type="entry name" value="CUPIN"/>
    <property type="match status" value="1"/>
</dbReference>
<evidence type="ECO:0000259" key="3">
    <source>
        <dbReference type="Pfam" id="PF07883"/>
    </source>
</evidence>
<dbReference type="PANTHER" id="PTHR41517">
    <property type="entry name" value="1,2-DIOXYGENASE PROTEIN-RELATED"/>
    <property type="match status" value="1"/>
</dbReference>
<dbReference type="CDD" id="cd06992">
    <property type="entry name" value="cupin_GDO-like_C"/>
    <property type="match status" value="1"/>
</dbReference>
<dbReference type="RefSeq" id="WP_326756152.1">
    <property type="nucleotide sequence ID" value="NZ_CP109134.1"/>
</dbReference>
<protein>
    <submittedName>
        <fullName evidence="4">Cupin domain-containing protein</fullName>
    </submittedName>
</protein>
<gene>
    <name evidence="4" type="ORF">OIE73_35150</name>
</gene>
<dbReference type="Pfam" id="PF07883">
    <property type="entry name" value="Cupin_2"/>
    <property type="match status" value="2"/>
</dbReference>
<dbReference type="InterPro" id="IPR011051">
    <property type="entry name" value="RmlC_Cupin_sf"/>
</dbReference>
<dbReference type="GeneID" id="91547925"/>
<proteinExistence type="predicted"/>
<dbReference type="InterPro" id="IPR014710">
    <property type="entry name" value="RmlC-like_jellyroll"/>
</dbReference>
<evidence type="ECO:0000256" key="2">
    <source>
        <dbReference type="ARBA" id="ARBA00023002"/>
    </source>
</evidence>